<keyword evidence="3" id="KW-0804">Transcription</keyword>
<dbReference type="GO" id="GO:0003677">
    <property type="term" value="F:DNA binding"/>
    <property type="evidence" value="ECO:0007669"/>
    <property type="project" value="UniProtKB-KW"/>
</dbReference>
<evidence type="ECO:0000256" key="3">
    <source>
        <dbReference type="ARBA" id="ARBA00023163"/>
    </source>
</evidence>
<keyword evidence="6" id="KW-1185">Reference proteome</keyword>
<comment type="caution">
    <text evidence="5">The sequence shown here is derived from an EMBL/GenBank/DDBJ whole genome shotgun (WGS) entry which is preliminary data.</text>
</comment>
<organism evidence="5 6">
    <name type="scientific">Zhihengliuella flava</name>
    <dbReference type="NCBI Taxonomy" id="1285193"/>
    <lineage>
        <taxon>Bacteria</taxon>
        <taxon>Bacillati</taxon>
        <taxon>Actinomycetota</taxon>
        <taxon>Actinomycetes</taxon>
        <taxon>Micrococcales</taxon>
        <taxon>Micrococcaceae</taxon>
        <taxon>Zhihengliuella</taxon>
    </lineage>
</organism>
<dbReference type="CDD" id="cd07377">
    <property type="entry name" value="WHTH_GntR"/>
    <property type="match status" value="1"/>
</dbReference>
<dbReference type="InterPro" id="IPR036390">
    <property type="entry name" value="WH_DNA-bd_sf"/>
</dbReference>
<proteinExistence type="predicted"/>
<accession>A0A931D8Z4</accession>
<dbReference type="EMBL" id="JADOTZ010000001">
    <property type="protein sequence ID" value="MBG6084622.1"/>
    <property type="molecule type" value="Genomic_DNA"/>
</dbReference>
<dbReference type="SMART" id="SM00895">
    <property type="entry name" value="FCD"/>
    <property type="match status" value="1"/>
</dbReference>
<protein>
    <submittedName>
        <fullName evidence="5">DNA-binding GntR family transcriptional regulator</fullName>
    </submittedName>
</protein>
<dbReference type="InterPro" id="IPR000524">
    <property type="entry name" value="Tscrpt_reg_HTH_GntR"/>
</dbReference>
<evidence type="ECO:0000256" key="1">
    <source>
        <dbReference type="ARBA" id="ARBA00023015"/>
    </source>
</evidence>
<dbReference type="Pfam" id="PF07729">
    <property type="entry name" value="FCD"/>
    <property type="match status" value="1"/>
</dbReference>
<dbReference type="SUPFAM" id="SSF46785">
    <property type="entry name" value="Winged helix' DNA-binding domain"/>
    <property type="match status" value="1"/>
</dbReference>
<feature type="domain" description="HTH gntR-type" evidence="4">
    <location>
        <begin position="19"/>
        <end position="86"/>
    </location>
</feature>
<dbReference type="Proteomes" id="UP000625033">
    <property type="component" value="Unassembled WGS sequence"/>
</dbReference>
<evidence type="ECO:0000313" key="6">
    <source>
        <dbReference type="Proteomes" id="UP000625033"/>
    </source>
</evidence>
<dbReference type="InterPro" id="IPR008920">
    <property type="entry name" value="TF_FadR/GntR_C"/>
</dbReference>
<dbReference type="PANTHER" id="PTHR43537:SF45">
    <property type="entry name" value="GNTR FAMILY REGULATORY PROTEIN"/>
    <property type="match status" value="1"/>
</dbReference>
<evidence type="ECO:0000259" key="4">
    <source>
        <dbReference type="PROSITE" id="PS50949"/>
    </source>
</evidence>
<dbReference type="Gene3D" id="1.20.120.530">
    <property type="entry name" value="GntR ligand-binding domain-like"/>
    <property type="match status" value="1"/>
</dbReference>
<dbReference type="PANTHER" id="PTHR43537">
    <property type="entry name" value="TRANSCRIPTIONAL REGULATOR, GNTR FAMILY"/>
    <property type="match status" value="1"/>
</dbReference>
<gene>
    <name evidence="5" type="ORF">IW252_001389</name>
</gene>
<name>A0A931D8Z4_9MICC</name>
<keyword evidence="1" id="KW-0805">Transcription regulation</keyword>
<dbReference type="Gene3D" id="1.10.10.10">
    <property type="entry name" value="Winged helix-like DNA-binding domain superfamily/Winged helix DNA-binding domain"/>
    <property type="match status" value="1"/>
</dbReference>
<evidence type="ECO:0000256" key="2">
    <source>
        <dbReference type="ARBA" id="ARBA00023125"/>
    </source>
</evidence>
<dbReference type="SUPFAM" id="SSF48008">
    <property type="entry name" value="GntR ligand-binding domain-like"/>
    <property type="match status" value="1"/>
</dbReference>
<dbReference type="SMART" id="SM00345">
    <property type="entry name" value="HTH_GNTR"/>
    <property type="match status" value="1"/>
</dbReference>
<dbReference type="InterPro" id="IPR011711">
    <property type="entry name" value="GntR_C"/>
</dbReference>
<dbReference type="GO" id="GO:0003700">
    <property type="term" value="F:DNA-binding transcription factor activity"/>
    <property type="evidence" value="ECO:0007669"/>
    <property type="project" value="InterPro"/>
</dbReference>
<dbReference type="Pfam" id="PF00392">
    <property type="entry name" value="GntR"/>
    <property type="match status" value="1"/>
</dbReference>
<dbReference type="AlphaFoldDB" id="A0A931D8Z4"/>
<evidence type="ECO:0000313" key="5">
    <source>
        <dbReference type="EMBL" id="MBG6084622.1"/>
    </source>
</evidence>
<dbReference type="RefSeq" id="WP_196835910.1">
    <property type="nucleotide sequence ID" value="NZ_JADOTZ010000001.1"/>
</dbReference>
<sequence length="233" mass="25260">MPTSTAPRFTFPDHVAPHAHSGPWAAAALRSSIADGQLRPGTKLSEQQLADALGVSRNTLREAFTILAAELIVTRVPNRGVFVTSPGAEQVREIYRVRRLLEPAAVLWGTAIDVPALEEIVAAAQAARAAADVDAMAQANQQFHEQLIRGTESTQVQRLMRQVLAQMRLVFHAMAQAPDFHSHYVEANAQLVELLRGDRRPEAAELLRGYLDQAEAELLAHLAADAAAVAQAD</sequence>
<dbReference type="InterPro" id="IPR036388">
    <property type="entry name" value="WH-like_DNA-bd_sf"/>
</dbReference>
<dbReference type="PROSITE" id="PS50949">
    <property type="entry name" value="HTH_GNTR"/>
    <property type="match status" value="1"/>
</dbReference>
<reference evidence="5" key="1">
    <citation type="submission" date="2020-11" db="EMBL/GenBank/DDBJ databases">
        <title>Sequencing the genomes of 1000 actinobacteria strains.</title>
        <authorList>
            <person name="Klenk H.-P."/>
        </authorList>
    </citation>
    <scope>NUCLEOTIDE SEQUENCE</scope>
    <source>
        <strain evidence="5">DSM 26152</strain>
    </source>
</reference>
<keyword evidence="2 5" id="KW-0238">DNA-binding</keyword>